<dbReference type="AlphaFoldDB" id="A0AAI8YM62"/>
<dbReference type="Pfam" id="PF06041">
    <property type="entry name" value="DUF924"/>
    <property type="match status" value="1"/>
</dbReference>
<dbReference type="Proteomes" id="UP001295740">
    <property type="component" value="Unassembled WGS sequence"/>
</dbReference>
<dbReference type="SUPFAM" id="SSF48452">
    <property type="entry name" value="TPR-like"/>
    <property type="match status" value="1"/>
</dbReference>
<sequence length="192" mass="21487">MNSNIKRVVAFWFNRPPMDWIVAPTGLDAELRSEFGELVLSARRNDLDDWASQPEGSLALVVLLDQFSRNIFRGSPAAFSADAKASDTATRAIARGFDKQVSVIHATAFYMPLMQQESLISVIAARGLFEGLRGRCESKEEREWVEMGVSAMGRHLEQLERFGRFPTRNAVLGRVNTADEDEFLAQHKPSLS</sequence>
<dbReference type="InterPro" id="IPR010323">
    <property type="entry name" value="DUF924"/>
</dbReference>
<proteinExistence type="predicted"/>
<name>A0AAI8YM62_9PEZI</name>
<dbReference type="InterPro" id="IPR011990">
    <property type="entry name" value="TPR-like_helical_dom_sf"/>
</dbReference>
<organism evidence="1 2">
    <name type="scientific">Anthostomella pinea</name>
    <dbReference type="NCBI Taxonomy" id="933095"/>
    <lineage>
        <taxon>Eukaryota</taxon>
        <taxon>Fungi</taxon>
        <taxon>Dikarya</taxon>
        <taxon>Ascomycota</taxon>
        <taxon>Pezizomycotina</taxon>
        <taxon>Sordariomycetes</taxon>
        <taxon>Xylariomycetidae</taxon>
        <taxon>Xylariales</taxon>
        <taxon>Xylariaceae</taxon>
        <taxon>Anthostomella</taxon>
    </lineage>
</organism>
<keyword evidence="2" id="KW-1185">Reference proteome</keyword>
<dbReference type="EMBL" id="CAUWAG010000019">
    <property type="protein sequence ID" value="CAJ2512362.1"/>
    <property type="molecule type" value="Genomic_DNA"/>
</dbReference>
<evidence type="ECO:0000313" key="2">
    <source>
        <dbReference type="Proteomes" id="UP001295740"/>
    </source>
</evidence>
<accession>A0AAI8YM62</accession>
<protein>
    <submittedName>
        <fullName evidence="1">Uu.00g053770.m01.CDS01</fullName>
    </submittedName>
</protein>
<reference evidence="1" key="1">
    <citation type="submission" date="2023-10" db="EMBL/GenBank/DDBJ databases">
        <authorList>
            <person name="Hackl T."/>
        </authorList>
    </citation>
    <scope>NUCLEOTIDE SEQUENCE</scope>
</reference>
<comment type="caution">
    <text evidence="1">The sequence shown here is derived from an EMBL/GenBank/DDBJ whole genome shotgun (WGS) entry which is preliminary data.</text>
</comment>
<dbReference type="Gene3D" id="1.20.58.320">
    <property type="entry name" value="TPR-like"/>
    <property type="match status" value="1"/>
</dbReference>
<dbReference type="Gene3D" id="1.25.40.10">
    <property type="entry name" value="Tetratricopeptide repeat domain"/>
    <property type="match status" value="1"/>
</dbReference>
<gene>
    <name evidence="1" type="ORF">KHLLAP_LOCUS12830</name>
</gene>
<evidence type="ECO:0000313" key="1">
    <source>
        <dbReference type="EMBL" id="CAJ2512362.1"/>
    </source>
</evidence>